<keyword evidence="3" id="KW-1185">Reference proteome</keyword>
<dbReference type="AlphaFoldDB" id="A0AAE0JMB7"/>
<sequence>MNSPPPPDLRLLDMTDGKEIQGETQSAPGDGRDFGEILNRAMNRASGRLIALLQEELERLSSENELIEDIEETDEALSNLNPDNRKSGCRL</sequence>
<accession>A0AAE0JMB7</accession>
<dbReference type="GeneID" id="87861483"/>
<evidence type="ECO:0000256" key="1">
    <source>
        <dbReference type="SAM" id="Coils"/>
    </source>
</evidence>
<feature type="coiled-coil region" evidence="1">
    <location>
        <begin position="43"/>
        <end position="73"/>
    </location>
</feature>
<gene>
    <name evidence="2" type="ORF">B0H65DRAFT_421244</name>
</gene>
<dbReference type="RefSeq" id="XP_062685186.1">
    <property type="nucleotide sequence ID" value="XM_062824329.1"/>
</dbReference>
<organism evidence="2 3">
    <name type="scientific">Neurospora tetraspora</name>
    <dbReference type="NCBI Taxonomy" id="94610"/>
    <lineage>
        <taxon>Eukaryota</taxon>
        <taxon>Fungi</taxon>
        <taxon>Dikarya</taxon>
        <taxon>Ascomycota</taxon>
        <taxon>Pezizomycotina</taxon>
        <taxon>Sordariomycetes</taxon>
        <taxon>Sordariomycetidae</taxon>
        <taxon>Sordariales</taxon>
        <taxon>Sordariaceae</taxon>
        <taxon>Neurospora</taxon>
    </lineage>
</organism>
<dbReference type="Proteomes" id="UP001278500">
    <property type="component" value="Unassembled WGS sequence"/>
</dbReference>
<dbReference type="EMBL" id="JAUEPP010000002">
    <property type="protein sequence ID" value="KAK3351891.1"/>
    <property type="molecule type" value="Genomic_DNA"/>
</dbReference>
<name>A0AAE0JMB7_9PEZI</name>
<keyword evidence="1" id="KW-0175">Coiled coil</keyword>
<comment type="caution">
    <text evidence="2">The sequence shown here is derived from an EMBL/GenBank/DDBJ whole genome shotgun (WGS) entry which is preliminary data.</text>
</comment>
<reference evidence="2" key="1">
    <citation type="journal article" date="2023" name="Mol. Phylogenet. Evol.">
        <title>Genome-scale phylogeny and comparative genomics of the fungal order Sordariales.</title>
        <authorList>
            <person name="Hensen N."/>
            <person name="Bonometti L."/>
            <person name="Westerberg I."/>
            <person name="Brannstrom I.O."/>
            <person name="Guillou S."/>
            <person name="Cros-Aarteil S."/>
            <person name="Calhoun S."/>
            <person name="Haridas S."/>
            <person name="Kuo A."/>
            <person name="Mondo S."/>
            <person name="Pangilinan J."/>
            <person name="Riley R."/>
            <person name="LaButti K."/>
            <person name="Andreopoulos B."/>
            <person name="Lipzen A."/>
            <person name="Chen C."/>
            <person name="Yan M."/>
            <person name="Daum C."/>
            <person name="Ng V."/>
            <person name="Clum A."/>
            <person name="Steindorff A."/>
            <person name="Ohm R.A."/>
            <person name="Martin F."/>
            <person name="Silar P."/>
            <person name="Natvig D.O."/>
            <person name="Lalanne C."/>
            <person name="Gautier V."/>
            <person name="Ament-Velasquez S.L."/>
            <person name="Kruys A."/>
            <person name="Hutchinson M.I."/>
            <person name="Powell A.J."/>
            <person name="Barry K."/>
            <person name="Miller A.N."/>
            <person name="Grigoriev I.V."/>
            <person name="Debuchy R."/>
            <person name="Gladieux P."/>
            <person name="Hiltunen Thoren M."/>
            <person name="Johannesson H."/>
        </authorList>
    </citation>
    <scope>NUCLEOTIDE SEQUENCE</scope>
    <source>
        <strain evidence="2">CBS 560.94</strain>
    </source>
</reference>
<protein>
    <submittedName>
        <fullName evidence="2">Uncharacterized protein</fullName>
    </submittedName>
</protein>
<proteinExistence type="predicted"/>
<reference evidence="2" key="2">
    <citation type="submission" date="2023-06" db="EMBL/GenBank/DDBJ databases">
        <authorList>
            <consortium name="Lawrence Berkeley National Laboratory"/>
            <person name="Haridas S."/>
            <person name="Hensen N."/>
            <person name="Bonometti L."/>
            <person name="Westerberg I."/>
            <person name="Brannstrom I.O."/>
            <person name="Guillou S."/>
            <person name="Cros-Aarteil S."/>
            <person name="Calhoun S."/>
            <person name="Kuo A."/>
            <person name="Mondo S."/>
            <person name="Pangilinan J."/>
            <person name="Riley R."/>
            <person name="Labutti K."/>
            <person name="Andreopoulos B."/>
            <person name="Lipzen A."/>
            <person name="Chen C."/>
            <person name="Yanf M."/>
            <person name="Daum C."/>
            <person name="Ng V."/>
            <person name="Clum A."/>
            <person name="Steindorff A."/>
            <person name="Ohm R."/>
            <person name="Martin F."/>
            <person name="Silar P."/>
            <person name="Natvig D."/>
            <person name="Lalanne C."/>
            <person name="Gautier V."/>
            <person name="Ament-Velasquez S.L."/>
            <person name="Kruys A."/>
            <person name="Hutchinson M.I."/>
            <person name="Powell A.J."/>
            <person name="Barry K."/>
            <person name="Miller A.N."/>
            <person name="Grigoriev I.V."/>
            <person name="Debuchy R."/>
            <person name="Gladieux P."/>
            <person name="Thoren M.H."/>
            <person name="Johannesson H."/>
        </authorList>
    </citation>
    <scope>NUCLEOTIDE SEQUENCE</scope>
    <source>
        <strain evidence="2">CBS 560.94</strain>
    </source>
</reference>
<evidence type="ECO:0000313" key="3">
    <source>
        <dbReference type="Proteomes" id="UP001278500"/>
    </source>
</evidence>
<evidence type="ECO:0000313" key="2">
    <source>
        <dbReference type="EMBL" id="KAK3351891.1"/>
    </source>
</evidence>